<dbReference type="InterPro" id="IPR036097">
    <property type="entry name" value="HisK_dim/P_sf"/>
</dbReference>
<dbReference type="Pfam" id="PF02518">
    <property type="entry name" value="HATPase_c"/>
    <property type="match status" value="1"/>
</dbReference>
<dbReference type="Gene3D" id="1.10.287.130">
    <property type="match status" value="1"/>
</dbReference>
<dbReference type="EMBL" id="AE017125">
    <property type="protein sequence ID" value="AAP76618.1"/>
    <property type="molecule type" value="Genomic_DNA"/>
</dbReference>
<dbReference type="InterPro" id="IPR003661">
    <property type="entry name" value="HisK_dim/P_dom"/>
</dbReference>
<evidence type="ECO:0000256" key="2">
    <source>
        <dbReference type="ARBA" id="ARBA00012438"/>
    </source>
</evidence>
<dbReference type="AlphaFoldDB" id="Q7VK71"/>
<dbReference type="SMART" id="SM00387">
    <property type="entry name" value="HATPase_c"/>
    <property type="match status" value="1"/>
</dbReference>
<organism evidence="6 7">
    <name type="scientific">Helicobacter hepaticus (strain ATCC 51449 / 3B1)</name>
    <dbReference type="NCBI Taxonomy" id="235279"/>
    <lineage>
        <taxon>Bacteria</taxon>
        <taxon>Pseudomonadati</taxon>
        <taxon>Campylobacterota</taxon>
        <taxon>Epsilonproteobacteria</taxon>
        <taxon>Campylobacterales</taxon>
        <taxon>Helicobacteraceae</taxon>
        <taxon>Helicobacter</taxon>
    </lineage>
</organism>
<feature type="transmembrane region" description="Helical" evidence="4">
    <location>
        <begin position="172"/>
        <end position="194"/>
    </location>
</feature>
<dbReference type="HOGENOM" id="CLU_000445_133_1_7"/>
<dbReference type="SUPFAM" id="SSF55874">
    <property type="entry name" value="ATPase domain of HSP90 chaperone/DNA topoisomerase II/histidine kinase"/>
    <property type="match status" value="1"/>
</dbReference>
<dbReference type="InterPro" id="IPR005467">
    <property type="entry name" value="His_kinase_dom"/>
</dbReference>
<dbReference type="eggNOG" id="COG4191">
    <property type="taxonomic scope" value="Bacteria"/>
</dbReference>
<dbReference type="STRING" id="235279.HH_0021"/>
<dbReference type="EC" id="2.7.13.3" evidence="2"/>
<evidence type="ECO:0000256" key="4">
    <source>
        <dbReference type="SAM" id="Phobius"/>
    </source>
</evidence>
<keyword evidence="4" id="KW-0812">Transmembrane</keyword>
<keyword evidence="7" id="KW-1185">Reference proteome</keyword>
<keyword evidence="6" id="KW-0808">Transferase</keyword>
<dbReference type="Proteomes" id="UP000002495">
    <property type="component" value="Chromosome"/>
</dbReference>
<dbReference type="RefSeq" id="WP_011114864.1">
    <property type="nucleotide sequence ID" value="NC_004917.1"/>
</dbReference>
<reference evidence="6 7" key="1">
    <citation type="journal article" date="2003" name="Proc. Natl. Acad. Sci. U.S.A.">
        <title>The complete genome sequence of the carcinogenic bacterium Helicobacter hepaticus.</title>
        <authorList>
            <person name="Suerbaum S."/>
            <person name="Josenhans C."/>
            <person name="Sterzenbach T."/>
            <person name="Drescher B."/>
            <person name="Brandt P."/>
            <person name="Bell M."/>
            <person name="Droege M."/>
            <person name="Fartmann B."/>
            <person name="Fischer H.-P."/>
            <person name="Ge Z."/>
            <person name="Hoerster A."/>
            <person name="Holland R."/>
            <person name="Klein K."/>
            <person name="Koenig J."/>
            <person name="Macko L."/>
            <person name="Mendz G.L."/>
            <person name="Nyakatura G."/>
            <person name="Schauer D.B."/>
            <person name="Shen Z."/>
            <person name="Weber J."/>
            <person name="Frosch M."/>
            <person name="Fox J.G."/>
        </authorList>
    </citation>
    <scope>NUCLEOTIDE SEQUENCE [LARGE SCALE GENOMIC DNA]</scope>
    <source>
        <strain evidence="7">ATCC 51449 / 3B1</strain>
    </source>
</reference>
<comment type="catalytic activity">
    <reaction evidence="1">
        <text>ATP + protein L-histidine = ADP + protein N-phospho-L-histidine.</text>
        <dbReference type="EC" id="2.7.13.3"/>
    </reaction>
</comment>
<evidence type="ECO:0000256" key="3">
    <source>
        <dbReference type="ARBA" id="ARBA00022553"/>
    </source>
</evidence>
<evidence type="ECO:0000256" key="1">
    <source>
        <dbReference type="ARBA" id="ARBA00000085"/>
    </source>
</evidence>
<feature type="domain" description="Histidine kinase" evidence="5">
    <location>
        <begin position="256"/>
        <end position="486"/>
    </location>
</feature>
<dbReference type="CDD" id="cd00075">
    <property type="entry name" value="HATPase"/>
    <property type="match status" value="1"/>
</dbReference>
<dbReference type="Gene3D" id="3.30.565.10">
    <property type="entry name" value="Histidine kinase-like ATPase, C-terminal domain"/>
    <property type="match status" value="1"/>
</dbReference>
<dbReference type="OrthoDB" id="9799273at2"/>
<dbReference type="CDD" id="cd00082">
    <property type="entry name" value="HisKA"/>
    <property type="match status" value="1"/>
</dbReference>
<dbReference type="PANTHER" id="PTHR43065">
    <property type="entry name" value="SENSOR HISTIDINE KINASE"/>
    <property type="match status" value="1"/>
</dbReference>
<keyword evidence="3" id="KW-0597">Phosphoprotein</keyword>
<evidence type="ECO:0000259" key="5">
    <source>
        <dbReference type="PROSITE" id="PS50109"/>
    </source>
</evidence>
<dbReference type="InterPro" id="IPR004358">
    <property type="entry name" value="Sig_transdc_His_kin-like_C"/>
</dbReference>
<dbReference type="KEGG" id="hhe:HH_0021"/>
<keyword evidence="4" id="KW-1133">Transmembrane helix</keyword>
<dbReference type="PROSITE" id="PS50109">
    <property type="entry name" value="HIS_KIN"/>
    <property type="match status" value="1"/>
</dbReference>
<keyword evidence="4" id="KW-0472">Membrane</keyword>
<feature type="transmembrane region" description="Helical" evidence="4">
    <location>
        <begin position="20"/>
        <end position="43"/>
    </location>
</feature>
<dbReference type="InterPro" id="IPR036890">
    <property type="entry name" value="HATPase_C_sf"/>
</dbReference>
<keyword evidence="6" id="KW-0418">Kinase</keyword>
<accession>Q7VK71</accession>
<dbReference type="InterPro" id="IPR003594">
    <property type="entry name" value="HATPase_dom"/>
</dbReference>
<gene>
    <name evidence="6" type="ordered locus">HH_0021</name>
</gene>
<name>Q7VK71_HELHP</name>
<dbReference type="SUPFAM" id="SSF47384">
    <property type="entry name" value="Homodimeric domain of signal transducing histidine kinase"/>
    <property type="match status" value="1"/>
</dbReference>
<proteinExistence type="predicted"/>
<evidence type="ECO:0000313" key="7">
    <source>
        <dbReference type="Proteomes" id="UP000002495"/>
    </source>
</evidence>
<protein>
    <recommendedName>
        <fullName evidence="2">histidine kinase</fullName>
        <ecNumber evidence="2">2.7.13.3</ecNumber>
    </recommendedName>
</protein>
<dbReference type="PRINTS" id="PR00344">
    <property type="entry name" value="BCTRLSENSOR"/>
</dbReference>
<dbReference type="PANTHER" id="PTHR43065:SF42">
    <property type="entry name" value="TWO-COMPONENT SENSOR PPRA"/>
    <property type="match status" value="1"/>
</dbReference>
<sequence>MKNTITHLIDKISFQAQTTILVWIIVIGFTLIASVGLLALMGIKSEFDINSSQSHNMYTLTLLNKAYDIHKNDQILLQLLEIWEQYKTYNLPKDQNSTISHLREWYAKTFKMHYYQQIQRLLSKENALIESIDKAFINDGEDISSLLEEQFLISFDIAFYGKKITDSLYKNTFIVLAIFMLIIIATIIILAFSIRQSINTNHLLLEQLVQSKTKELQSLNVNLQKSIEYEVEQNRKKDLIMYQQARLASMGEMIQNIAHQWRQPLNSLMILIQSFKSRAMQKKLDNEFINQQTQYGMKIATEMSNTIENFRNFFHPETNKEFFELSQSIRNSIELLKAQFQENLIRIEVDVSPQAQDLNMLGYQNSFTQVILILINNAIDALKLKSQNDKSFENPLIEISLDKLGYNIILCVKDNAGGIDLEDKSKVFEPYFTTKHKSVGTGVGLYMAKQIIERQLNGTISVSNTQWGKQNQYFGAEFTIHIPIQKDNYES</sequence>
<evidence type="ECO:0000313" key="6">
    <source>
        <dbReference type="EMBL" id="AAP76618.1"/>
    </source>
</evidence>
<dbReference type="GO" id="GO:0000155">
    <property type="term" value="F:phosphorelay sensor kinase activity"/>
    <property type="evidence" value="ECO:0007669"/>
    <property type="project" value="InterPro"/>
</dbReference>